<dbReference type="RefSeq" id="WP_231043775.1">
    <property type="nucleotide sequence ID" value="NZ_CP106882.1"/>
</dbReference>
<dbReference type="InterPro" id="IPR050191">
    <property type="entry name" value="ATP-dep_DNA_ligase"/>
</dbReference>
<evidence type="ECO:0000256" key="11">
    <source>
        <dbReference type="ARBA" id="ARBA00023204"/>
    </source>
</evidence>
<evidence type="ECO:0000259" key="14">
    <source>
        <dbReference type="PROSITE" id="PS50160"/>
    </source>
</evidence>
<dbReference type="Gene3D" id="3.30.470.30">
    <property type="entry name" value="DNA ligase/mRNA capping enzyme"/>
    <property type="match status" value="1"/>
</dbReference>
<keyword evidence="15" id="KW-0614">Plasmid</keyword>
<dbReference type="InterPro" id="IPR026333">
    <property type="entry name" value="ATP_dep_DNA_lig_pp_1105_fam"/>
</dbReference>
<organism evidence="15 16">
    <name type="scientific">Comamonas endophytica</name>
    <dbReference type="NCBI Taxonomy" id="2949090"/>
    <lineage>
        <taxon>Bacteria</taxon>
        <taxon>Pseudomonadati</taxon>
        <taxon>Pseudomonadota</taxon>
        <taxon>Betaproteobacteria</taxon>
        <taxon>Burkholderiales</taxon>
        <taxon>Comamonadaceae</taxon>
        <taxon>Comamonas</taxon>
    </lineage>
</organism>
<keyword evidence="3" id="KW-0132">Cell division</keyword>
<keyword evidence="7" id="KW-0227">DNA damage</keyword>
<dbReference type="EC" id="6.5.1.1" evidence="1"/>
<dbReference type="InterPro" id="IPR012309">
    <property type="entry name" value="DNA_ligase_ATP-dep_C"/>
</dbReference>
<dbReference type="PANTHER" id="PTHR45674">
    <property type="entry name" value="DNA LIGASE 1/3 FAMILY MEMBER"/>
    <property type="match status" value="1"/>
</dbReference>
<keyword evidence="12" id="KW-0131">Cell cycle</keyword>
<evidence type="ECO:0000256" key="8">
    <source>
        <dbReference type="ARBA" id="ARBA00022840"/>
    </source>
</evidence>
<dbReference type="SUPFAM" id="SSF50249">
    <property type="entry name" value="Nucleic acid-binding proteins"/>
    <property type="match status" value="1"/>
</dbReference>
<keyword evidence="6" id="KW-0547">Nucleotide-binding</keyword>
<keyword evidence="10" id="KW-0233">DNA recombination</keyword>
<dbReference type="NCBIfam" id="TIGR04120">
    <property type="entry name" value="DNA_lig_bact"/>
    <property type="match status" value="1"/>
</dbReference>
<evidence type="ECO:0000256" key="10">
    <source>
        <dbReference type="ARBA" id="ARBA00023172"/>
    </source>
</evidence>
<dbReference type="EMBL" id="CP106882">
    <property type="protein sequence ID" value="UYG53916.1"/>
    <property type="molecule type" value="Genomic_DNA"/>
</dbReference>
<dbReference type="CDD" id="cd07897">
    <property type="entry name" value="Adenylation_DNA_ligase_Bac1"/>
    <property type="match status" value="1"/>
</dbReference>
<dbReference type="InterPro" id="IPR012310">
    <property type="entry name" value="DNA_ligase_ATP-dep_cent"/>
</dbReference>
<dbReference type="CDD" id="cd07972">
    <property type="entry name" value="OBF_DNA_ligase_Arch_LigB"/>
    <property type="match status" value="1"/>
</dbReference>
<dbReference type="GO" id="GO:0003910">
    <property type="term" value="F:DNA ligase (ATP) activity"/>
    <property type="evidence" value="ECO:0007669"/>
    <property type="project" value="UniProtKB-EC"/>
</dbReference>
<comment type="catalytic activity">
    <reaction evidence="13">
        <text>ATP + (deoxyribonucleotide)n-3'-hydroxyl + 5'-phospho-(deoxyribonucleotide)m = (deoxyribonucleotide)n+m + AMP + diphosphate.</text>
        <dbReference type="EC" id="6.5.1.1"/>
    </reaction>
</comment>
<dbReference type="PROSITE" id="PS00697">
    <property type="entry name" value="DNA_LIGASE_A1"/>
    <property type="match status" value="1"/>
</dbReference>
<sequence length="550" mass="60597">MKAFAELYRQLDASTASLAKQAALQQYLRAAPARDAAWAVYFLAGGKPRQLVPVKLLREQARLAAGLPEWLFDESYHAVGDLAETIALLLPESEEAVELPLADWMQQHLLPLRGKSPEELAGLLQAQWRMLAPGQRLVYFKLITGAFRVGVSRLQVTQALAAVSGIDAKLIAQRLMGYTHIGAQPSAEDYAALVAPADAEAGTGAQGGQPYPFFLAHPFNIPLAQFDATLGPSDGWLVEWKWDGIRAQLVKRAGQVAVWTRGEELVSDRYPELQAMGAGLPDGTVLDGEILVWRDGRAQPFAELQQRIGRKTLGPKLLRDLPVVLCVYDLLEEGGADLRALPQHERRTRLEHLAAAFPHPQLELSPLLRAGSWEELAVQREQARALGVEGMMLKRLDAQYGVGRTKDVGVWWKWKIDPLSVDAVLIYAQRGSGRRASLYTDYTFAVWNGPQDDPARQLVPFAKAYSGLTDAEIRAVDAVIRKTTQETFGPVRSVTPTMVFELGFEGIAKSSRHKSGIAVRFPRMLRRREDKPVEEADTLATLQALLPGAG</sequence>
<name>A0ABY6GG99_9BURK</name>
<reference evidence="15" key="1">
    <citation type="submission" date="2022-09" db="EMBL/GenBank/DDBJ databases">
        <title>The complete genome of Acidovorax sp. 5MLIR.</title>
        <authorList>
            <person name="Liu L."/>
            <person name="Yue J."/>
            <person name="Yang F."/>
            <person name="Yuan J."/>
            <person name="Li L."/>
        </authorList>
    </citation>
    <scope>NUCLEOTIDE SEQUENCE</scope>
    <source>
        <strain evidence="15">5MLIR</strain>
        <plasmid evidence="15">unnamed1</plasmid>
    </source>
</reference>
<keyword evidence="11" id="KW-0234">DNA repair</keyword>
<proteinExistence type="predicted"/>
<dbReference type="Gene3D" id="1.10.3260.10">
    <property type="entry name" value="DNA ligase, ATP-dependent, N-terminal domain"/>
    <property type="match status" value="1"/>
</dbReference>
<dbReference type="NCBIfam" id="NF006701">
    <property type="entry name" value="PRK09247.1"/>
    <property type="match status" value="1"/>
</dbReference>
<dbReference type="InterPro" id="IPR012340">
    <property type="entry name" value="NA-bd_OB-fold"/>
</dbReference>
<dbReference type="InterPro" id="IPR036599">
    <property type="entry name" value="DNA_ligase_N_sf"/>
</dbReference>
<evidence type="ECO:0000256" key="7">
    <source>
        <dbReference type="ARBA" id="ARBA00022763"/>
    </source>
</evidence>
<gene>
    <name evidence="15" type="ORF">M9799_18470</name>
</gene>
<dbReference type="Pfam" id="PF04679">
    <property type="entry name" value="DNA_ligase_A_C"/>
    <property type="match status" value="1"/>
</dbReference>
<evidence type="ECO:0000256" key="4">
    <source>
        <dbReference type="ARBA" id="ARBA00022705"/>
    </source>
</evidence>
<dbReference type="Pfam" id="PF04675">
    <property type="entry name" value="DNA_ligase_A_N"/>
    <property type="match status" value="1"/>
</dbReference>
<dbReference type="PANTHER" id="PTHR45674:SF13">
    <property type="entry name" value="DNA LIGASE-RELATED"/>
    <property type="match status" value="1"/>
</dbReference>
<keyword evidence="2 15" id="KW-0436">Ligase</keyword>
<evidence type="ECO:0000256" key="3">
    <source>
        <dbReference type="ARBA" id="ARBA00022618"/>
    </source>
</evidence>
<keyword evidence="16" id="KW-1185">Reference proteome</keyword>
<evidence type="ECO:0000313" key="15">
    <source>
        <dbReference type="EMBL" id="UYG53916.1"/>
    </source>
</evidence>
<dbReference type="PROSITE" id="PS50160">
    <property type="entry name" value="DNA_LIGASE_A3"/>
    <property type="match status" value="1"/>
</dbReference>
<protein>
    <recommendedName>
        <fullName evidence="1">DNA ligase (ATP)</fullName>
        <ecNumber evidence="1">6.5.1.1</ecNumber>
    </recommendedName>
</protein>
<geneLocation type="plasmid" evidence="15 16">
    <name>unnamed1</name>
</geneLocation>
<dbReference type="Gene3D" id="2.40.50.140">
    <property type="entry name" value="Nucleic acid-binding proteins"/>
    <property type="match status" value="1"/>
</dbReference>
<evidence type="ECO:0000256" key="1">
    <source>
        <dbReference type="ARBA" id="ARBA00012727"/>
    </source>
</evidence>
<feature type="domain" description="ATP-dependent DNA ligase family profile" evidence="14">
    <location>
        <begin position="316"/>
        <end position="448"/>
    </location>
</feature>
<dbReference type="InterPro" id="IPR012308">
    <property type="entry name" value="DNA_ligase_ATP-dep_N"/>
</dbReference>
<evidence type="ECO:0000256" key="13">
    <source>
        <dbReference type="ARBA" id="ARBA00034003"/>
    </source>
</evidence>
<dbReference type="Pfam" id="PF01068">
    <property type="entry name" value="DNA_ligase_A_M"/>
    <property type="match status" value="1"/>
</dbReference>
<keyword evidence="4" id="KW-0235">DNA replication</keyword>
<dbReference type="InterPro" id="IPR016059">
    <property type="entry name" value="DNA_ligase_ATP-dep_CS"/>
</dbReference>
<evidence type="ECO:0000256" key="2">
    <source>
        <dbReference type="ARBA" id="ARBA00022598"/>
    </source>
</evidence>
<dbReference type="Proteomes" id="UP001162800">
    <property type="component" value="Plasmid unnamed1"/>
</dbReference>
<keyword evidence="8" id="KW-0067">ATP-binding</keyword>
<evidence type="ECO:0000256" key="6">
    <source>
        <dbReference type="ARBA" id="ARBA00022741"/>
    </source>
</evidence>
<evidence type="ECO:0000256" key="12">
    <source>
        <dbReference type="ARBA" id="ARBA00023306"/>
    </source>
</evidence>
<keyword evidence="9" id="KW-0460">Magnesium</keyword>
<keyword evidence="5" id="KW-0479">Metal-binding</keyword>
<dbReference type="SUPFAM" id="SSF56091">
    <property type="entry name" value="DNA ligase/mRNA capping enzyme, catalytic domain"/>
    <property type="match status" value="1"/>
</dbReference>
<evidence type="ECO:0000313" key="16">
    <source>
        <dbReference type="Proteomes" id="UP001162800"/>
    </source>
</evidence>
<evidence type="ECO:0000256" key="9">
    <source>
        <dbReference type="ARBA" id="ARBA00022842"/>
    </source>
</evidence>
<accession>A0ABY6GG99</accession>
<evidence type="ECO:0000256" key="5">
    <source>
        <dbReference type="ARBA" id="ARBA00022723"/>
    </source>
</evidence>